<dbReference type="EMBL" id="LACI01001227">
    <property type="protein sequence ID" value="KJU84920.1"/>
    <property type="molecule type" value="Genomic_DNA"/>
</dbReference>
<keyword evidence="2" id="KW-1185">Reference proteome</keyword>
<reference evidence="1 2" key="1">
    <citation type="submission" date="2015-02" db="EMBL/GenBank/DDBJ databases">
        <title>Single-cell genomics of uncultivated deep-branching MTB reveals a conserved set of magnetosome genes.</title>
        <authorList>
            <person name="Kolinko S."/>
            <person name="Richter M."/>
            <person name="Glockner F.O."/>
            <person name="Brachmann A."/>
            <person name="Schuler D."/>
        </authorList>
    </citation>
    <scope>NUCLEOTIDE SEQUENCE [LARGE SCALE GENOMIC DNA]</scope>
    <source>
        <strain evidence="1">TM-1</strain>
    </source>
</reference>
<dbReference type="SUPFAM" id="SSF141694">
    <property type="entry name" value="AF2212/PG0164-like"/>
    <property type="match status" value="1"/>
</dbReference>
<organism evidence="1 2">
    <name type="scientific">Candidatus Magnetobacterium bavaricum</name>
    <dbReference type="NCBI Taxonomy" id="29290"/>
    <lineage>
        <taxon>Bacteria</taxon>
        <taxon>Pseudomonadati</taxon>
        <taxon>Nitrospirota</taxon>
        <taxon>Thermodesulfovibrionia</taxon>
        <taxon>Thermodesulfovibrionales</taxon>
        <taxon>Candidatus Magnetobacteriaceae</taxon>
        <taxon>Candidatus Magnetobacterium</taxon>
    </lineage>
</organism>
<gene>
    <name evidence="1" type="ORF">MBAV_002886</name>
</gene>
<dbReference type="Proteomes" id="UP000033423">
    <property type="component" value="Unassembled WGS sequence"/>
</dbReference>
<accession>A0A0F3GSF4</accession>
<dbReference type="InterPro" id="IPR024069">
    <property type="entry name" value="AF2212-like_dom_sf"/>
</dbReference>
<feature type="non-terminal residue" evidence="1">
    <location>
        <position position="98"/>
    </location>
</feature>
<dbReference type="AlphaFoldDB" id="A0A0F3GSF4"/>
<dbReference type="Pfam" id="PF01954">
    <property type="entry name" value="AF2212-like"/>
    <property type="match status" value="1"/>
</dbReference>
<dbReference type="InterPro" id="IPR008203">
    <property type="entry name" value="AF2212-like"/>
</dbReference>
<dbReference type="Gene3D" id="4.10.1150.10">
    <property type="entry name" value="AF2212/PG0164-like"/>
    <property type="match status" value="1"/>
</dbReference>
<comment type="caution">
    <text evidence="1">The sequence shown here is derived from an EMBL/GenBank/DDBJ whole genome shotgun (WGS) entry which is preliminary data.</text>
</comment>
<name>A0A0F3GSF4_9BACT</name>
<protein>
    <submittedName>
        <fullName evidence="1">Protein belonging to Uncharacterized protein family UPF0165</fullName>
    </submittedName>
</protein>
<proteinExistence type="predicted"/>
<sequence>MITIFKARVFNGMLEPLEPVDLPSEGKRVKITIEDESEIVHPEDAGTQPSRWARLAEEVHNDSTFAGLSEHILKSVKEFRFDSRRICLSNFRCTVSGR</sequence>
<evidence type="ECO:0000313" key="2">
    <source>
        <dbReference type="Proteomes" id="UP000033423"/>
    </source>
</evidence>
<evidence type="ECO:0000313" key="1">
    <source>
        <dbReference type="EMBL" id="KJU84920.1"/>
    </source>
</evidence>